<keyword evidence="4" id="KW-0547">Nucleotide-binding</keyword>
<keyword evidence="3" id="KW-0436">Ligase</keyword>
<proteinExistence type="inferred from homology"/>
<dbReference type="Gene3D" id="1.10.730.10">
    <property type="entry name" value="Isoleucyl-tRNA Synthetase, Domain 1"/>
    <property type="match status" value="1"/>
</dbReference>
<keyword evidence="6" id="KW-0648">Protein biosynthesis</keyword>
<evidence type="ECO:0000256" key="6">
    <source>
        <dbReference type="ARBA" id="ARBA00022917"/>
    </source>
</evidence>
<dbReference type="PANTHER" id="PTHR11946">
    <property type="entry name" value="VALYL-TRNA SYNTHETASES"/>
    <property type="match status" value="1"/>
</dbReference>
<evidence type="ECO:0000313" key="11">
    <source>
        <dbReference type="Proteomes" id="UP001162164"/>
    </source>
</evidence>
<evidence type="ECO:0000256" key="2">
    <source>
        <dbReference type="ARBA" id="ARBA00013169"/>
    </source>
</evidence>
<dbReference type="InterPro" id="IPR002303">
    <property type="entry name" value="Valyl-tRNA_ligase"/>
</dbReference>
<dbReference type="InterPro" id="IPR009080">
    <property type="entry name" value="tRNAsynth_Ia_anticodon-bd"/>
</dbReference>
<dbReference type="SUPFAM" id="SSF47323">
    <property type="entry name" value="Anticodon-binding domain of a subclass of class I aminoacyl-tRNA synthetases"/>
    <property type="match status" value="1"/>
</dbReference>
<evidence type="ECO:0000259" key="9">
    <source>
        <dbReference type="Pfam" id="PF08264"/>
    </source>
</evidence>
<gene>
    <name evidence="10" type="ORF">NQ317_001281</name>
</gene>
<evidence type="ECO:0000256" key="4">
    <source>
        <dbReference type="ARBA" id="ARBA00022741"/>
    </source>
</evidence>
<evidence type="ECO:0000256" key="5">
    <source>
        <dbReference type="ARBA" id="ARBA00022840"/>
    </source>
</evidence>
<protein>
    <recommendedName>
        <fullName evidence="2">valine--tRNA ligase</fullName>
        <ecNumber evidence="2">6.1.1.9</ecNumber>
    </recommendedName>
    <alternativeName>
        <fullName evidence="8">Valyl-tRNA synthetase</fullName>
    </alternativeName>
</protein>
<dbReference type="EMBL" id="JAPWTJ010003168">
    <property type="protein sequence ID" value="KAJ8961322.1"/>
    <property type="molecule type" value="Genomic_DNA"/>
</dbReference>
<dbReference type="InterPro" id="IPR013155">
    <property type="entry name" value="M/V/L/I-tRNA-synth_anticd-bd"/>
</dbReference>
<comment type="caution">
    <text evidence="10">The sequence shown here is derived from an EMBL/GenBank/DDBJ whole genome shotgun (WGS) entry which is preliminary data.</text>
</comment>
<dbReference type="EC" id="6.1.1.9" evidence="2"/>
<dbReference type="PANTHER" id="PTHR11946:SF109">
    <property type="entry name" value="VALINE--TRNA LIGASE"/>
    <property type="match status" value="1"/>
</dbReference>
<dbReference type="Pfam" id="PF08264">
    <property type="entry name" value="Anticodon_1"/>
    <property type="match status" value="1"/>
</dbReference>
<evidence type="ECO:0000256" key="3">
    <source>
        <dbReference type="ARBA" id="ARBA00022598"/>
    </source>
</evidence>
<evidence type="ECO:0000256" key="7">
    <source>
        <dbReference type="ARBA" id="ARBA00023146"/>
    </source>
</evidence>
<dbReference type="Proteomes" id="UP001162164">
    <property type="component" value="Unassembled WGS sequence"/>
</dbReference>
<evidence type="ECO:0000313" key="10">
    <source>
        <dbReference type="EMBL" id="KAJ8961322.1"/>
    </source>
</evidence>
<keyword evidence="5" id="KW-0067">ATP-binding</keyword>
<feature type="domain" description="Methionyl/Valyl/Leucyl/Isoleucyl-tRNA synthetase anticodon-binding" evidence="9">
    <location>
        <begin position="12"/>
        <end position="109"/>
    </location>
</feature>
<evidence type="ECO:0000256" key="8">
    <source>
        <dbReference type="ARBA" id="ARBA00029936"/>
    </source>
</evidence>
<name>A0ABQ9ISC3_9CUCU</name>
<accession>A0ABQ9ISC3</accession>
<evidence type="ECO:0000256" key="1">
    <source>
        <dbReference type="ARBA" id="ARBA00005594"/>
    </source>
</evidence>
<organism evidence="10 11">
    <name type="scientific">Molorchus minor</name>
    <dbReference type="NCBI Taxonomy" id="1323400"/>
    <lineage>
        <taxon>Eukaryota</taxon>
        <taxon>Metazoa</taxon>
        <taxon>Ecdysozoa</taxon>
        <taxon>Arthropoda</taxon>
        <taxon>Hexapoda</taxon>
        <taxon>Insecta</taxon>
        <taxon>Pterygota</taxon>
        <taxon>Neoptera</taxon>
        <taxon>Endopterygota</taxon>
        <taxon>Coleoptera</taxon>
        <taxon>Polyphaga</taxon>
        <taxon>Cucujiformia</taxon>
        <taxon>Chrysomeloidea</taxon>
        <taxon>Cerambycidae</taxon>
        <taxon>Lamiinae</taxon>
        <taxon>Monochamini</taxon>
        <taxon>Molorchus</taxon>
    </lineage>
</organism>
<keyword evidence="11" id="KW-1185">Reference proteome</keyword>
<reference evidence="10" key="1">
    <citation type="journal article" date="2023" name="Insect Mol. Biol.">
        <title>Genome sequencing provides insights into the evolution of gene families encoding plant cell wall-degrading enzymes in longhorned beetles.</title>
        <authorList>
            <person name="Shin N.R."/>
            <person name="Okamura Y."/>
            <person name="Kirsch R."/>
            <person name="Pauchet Y."/>
        </authorList>
    </citation>
    <scope>NUCLEOTIDE SEQUENCE</scope>
    <source>
        <strain evidence="10">MMC_N1</strain>
    </source>
</reference>
<sequence length="238" mass="27181">MDETTKRGLRLSNGRRAAGHCWTLLTCLDTGLRAIAPFMPVLAEHLHRHLPLYPGCERNLEYPEVSVDILMMNLGWRDNLIEKEVQLVMDAVVAIRRLKKIFNVTAKHKPVVHLVCPIPIFKNYSENIQDLTACHQLNISSHIEADTLKNCVKDNIGESTIYMVIPDDLRKSIELDLPKMEMKKEKVLKDLHKMMKMVSGDTYGINATLEAQESHAKKIASLEEKIARINYIQSLSRQ</sequence>
<comment type="similarity">
    <text evidence="1">Belongs to the class-I aminoacyl-tRNA synthetase family.</text>
</comment>
<keyword evidence="7" id="KW-0030">Aminoacyl-tRNA synthetase</keyword>